<accession>Q8SU72</accession>
<dbReference type="OrthoDB" id="8775810at2759"/>
<reference evidence="1 2" key="1">
    <citation type="journal article" date="2001" name="Nature">
        <title>Genome sequence and gene compaction of the eukaryote parasite Encephalitozoon cuniculi.</title>
        <authorList>
            <person name="Katinka M.D."/>
            <person name="Duprat S."/>
            <person name="Cornillot E."/>
            <person name="Metenier G."/>
            <person name="Thomarat F."/>
            <person name="Prensier G."/>
            <person name="Barbe V."/>
            <person name="Peyretaillade E."/>
            <person name="Brottier P."/>
            <person name="Wincker P."/>
            <person name="Delbac F."/>
            <person name="El Alaoui H."/>
            <person name="Peyret P."/>
            <person name="Saurin W."/>
            <person name="Gouy M."/>
            <person name="Weissenbach J."/>
            <person name="Vivares C.P."/>
        </authorList>
    </citation>
    <scope>NUCLEOTIDE SEQUENCE [LARGE SCALE GENOMIC DNA]</scope>
    <source>
        <strain evidence="1 2">GB-M1</strain>
    </source>
</reference>
<keyword evidence="2" id="KW-1185">Reference proteome</keyword>
<dbReference type="HOGENOM" id="CLU_1660742_0_0_1"/>
<dbReference type="AlphaFoldDB" id="Q8SU72"/>
<sequence>MNKQLSEVESLCLSGVKKENPEMVEMYFGPYLAYSPATKNSAFIKAYMLLYYFSTGSKKMFYTTIETVTPMELEDRDIRLVMDVDMCVNIGAVERLRKLVESNSRKELHRFLQVILKNQVKTMELSASPSECIPEIQNQEDRKIIENAIFIGRNSPGNF</sequence>
<dbReference type="GeneID" id="859999"/>
<proteinExistence type="predicted"/>
<dbReference type="EMBL" id="AL590450">
    <property type="protein sequence ID" value="CAD25951.1"/>
    <property type="molecule type" value="Genomic_DNA"/>
</dbReference>
<dbReference type="InParanoid" id="Q8SU72"/>
<dbReference type="VEuPathDB" id="MicrosporidiaDB:ECU11_0410"/>
<dbReference type="Proteomes" id="UP000000819">
    <property type="component" value="Chromosome XI"/>
</dbReference>
<gene>
    <name evidence="1" type="ordered locus">ECU11_0410</name>
</gene>
<dbReference type="KEGG" id="ecu:ECU11_0410"/>
<dbReference type="OMA" id="FIERCTN"/>
<protein>
    <submittedName>
        <fullName evidence="1">Uncharacterized protein</fullName>
    </submittedName>
</protein>
<evidence type="ECO:0000313" key="2">
    <source>
        <dbReference type="Proteomes" id="UP000000819"/>
    </source>
</evidence>
<organism evidence="1 2">
    <name type="scientific">Encephalitozoon cuniculi (strain GB-M1)</name>
    <name type="common">Microsporidian parasite</name>
    <dbReference type="NCBI Taxonomy" id="284813"/>
    <lineage>
        <taxon>Eukaryota</taxon>
        <taxon>Fungi</taxon>
        <taxon>Fungi incertae sedis</taxon>
        <taxon>Microsporidia</taxon>
        <taxon>Unikaryonidae</taxon>
        <taxon>Encephalitozoon</taxon>
    </lineage>
</organism>
<reference evidence="1 2" key="2">
    <citation type="journal article" date="2009" name="BMC Genomics">
        <title>Identification of transcriptional signals in Encephalitozoon cuniculi widespread among Microsporidia phylum: support for accurate structural genome annotation.</title>
        <authorList>
            <person name="Peyretaillade E."/>
            <person name="Goncalves O."/>
            <person name="Terrat S."/>
            <person name="Dugat-Bony E."/>
            <person name="Wincker P."/>
            <person name="Cornman R.S."/>
            <person name="Evans J.D."/>
            <person name="Delbac F."/>
            <person name="Peyret P."/>
        </authorList>
    </citation>
    <scope>NUCLEOTIDE SEQUENCE [LARGE SCALE GENOMIC DNA]</scope>
    <source>
        <strain evidence="1 2">GB-M1</strain>
    </source>
</reference>
<name>Q8SU72_ENCCU</name>
<evidence type="ECO:0000313" key="1">
    <source>
        <dbReference type="EMBL" id="CAD25951.1"/>
    </source>
</evidence>
<dbReference type="RefSeq" id="NP_586347.1">
    <property type="nucleotide sequence ID" value="NM_001042180.1"/>
</dbReference>